<dbReference type="PROSITE" id="PS51294">
    <property type="entry name" value="HTH_MYB"/>
    <property type="match status" value="2"/>
</dbReference>
<dbReference type="OrthoDB" id="2143914at2759"/>
<feature type="domain" description="HTH myb-type" evidence="8">
    <location>
        <begin position="18"/>
        <end position="70"/>
    </location>
</feature>
<dbReference type="Gene3D" id="1.10.10.60">
    <property type="entry name" value="Homeodomain-like"/>
    <property type="match status" value="2"/>
</dbReference>
<dbReference type="Pfam" id="PF00249">
    <property type="entry name" value="Myb_DNA-binding"/>
    <property type="match status" value="2"/>
</dbReference>
<feature type="domain" description="Myb-like" evidence="7">
    <location>
        <begin position="71"/>
        <end position="121"/>
    </location>
</feature>
<evidence type="ECO:0000259" key="7">
    <source>
        <dbReference type="PROSITE" id="PS50090"/>
    </source>
</evidence>
<gene>
    <name evidence="9" type="ORF">ZOSMA_193G00360</name>
</gene>
<accession>A0A0K9PRD9</accession>
<reference evidence="10" key="1">
    <citation type="journal article" date="2016" name="Nature">
        <title>The genome of the seagrass Zostera marina reveals angiosperm adaptation to the sea.</title>
        <authorList>
            <person name="Olsen J.L."/>
            <person name="Rouze P."/>
            <person name="Verhelst B."/>
            <person name="Lin Y.-C."/>
            <person name="Bayer T."/>
            <person name="Collen J."/>
            <person name="Dattolo E."/>
            <person name="De Paoli E."/>
            <person name="Dittami S."/>
            <person name="Maumus F."/>
            <person name="Michel G."/>
            <person name="Kersting A."/>
            <person name="Lauritano C."/>
            <person name="Lohaus R."/>
            <person name="Toepel M."/>
            <person name="Tonon T."/>
            <person name="Vanneste K."/>
            <person name="Amirebrahimi M."/>
            <person name="Brakel J."/>
            <person name="Bostroem C."/>
            <person name="Chovatia M."/>
            <person name="Grimwood J."/>
            <person name="Jenkins J.W."/>
            <person name="Jueterbock A."/>
            <person name="Mraz A."/>
            <person name="Stam W.T."/>
            <person name="Tice H."/>
            <person name="Bornberg-Bauer E."/>
            <person name="Green P.J."/>
            <person name="Pearson G.A."/>
            <person name="Procaccini G."/>
            <person name="Duarte C.M."/>
            <person name="Schmutz J."/>
            <person name="Reusch T.B.H."/>
            <person name="Van de Peer Y."/>
        </authorList>
    </citation>
    <scope>NUCLEOTIDE SEQUENCE [LARGE SCALE GENOMIC DNA]</scope>
    <source>
        <strain evidence="10">cv. Finnish</strain>
    </source>
</reference>
<dbReference type="GO" id="GO:0043565">
    <property type="term" value="F:sequence-specific DNA binding"/>
    <property type="evidence" value="ECO:0000318"/>
    <property type="project" value="GO_Central"/>
</dbReference>
<dbReference type="SMART" id="SM00717">
    <property type="entry name" value="SANT"/>
    <property type="match status" value="2"/>
</dbReference>
<evidence type="ECO:0000256" key="3">
    <source>
        <dbReference type="ARBA" id="ARBA00023015"/>
    </source>
</evidence>
<dbReference type="FunFam" id="1.10.10.60:FF:000107">
    <property type="entry name" value="MYB transcription factor"/>
    <property type="match status" value="1"/>
</dbReference>
<dbReference type="Proteomes" id="UP000036987">
    <property type="component" value="Unassembled WGS sequence"/>
</dbReference>
<organism evidence="9 10">
    <name type="scientific">Zostera marina</name>
    <name type="common">Eelgrass</name>
    <dbReference type="NCBI Taxonomy" id="29655"/>
    <lineage>
        <taxon>Eukaryota</taxon>
        <taxon>Viridiplantae</taxon>
        <taxon>Streptophyta</taxon>
        <taxon>Embryophyta</taxon>
        <taxon>Tracheophyta</taxon>
        <taxon>Spermatophyta</taxon>
        <taxon>Magnoliopsida</taxon>
        <taxon>Liliopsida</taxon>
        <taxon>Zosteraceae</taxon>
        <taxon>Zostera</taxon>
    </lineage>
</organism>
<dbReference type="GO" id="GO:0003700">
    <property type="term" value="F:DNA-binding transcription factor activity"/>
    <property type="evidence" value="ECO:0007669"/>
    <property type="project" value="InterPro"/>
</dbReference>
<feature type="domain" description="Myb-like" evidence="7">
    <location>
        <begin position="18"/>
        <end position="70"/>
    </location>
</feature>
<evidence type="ECO:0000256" key="5">
    <source>
        <dbReference type="ARBA" id="ARBA00023163"/>
    </source>
</evidence>
<evidence type="ECO:0000256" key="4">
    <source>
        <dbReference type="ARBA" id="ARBA00023125"/>
    </source>
</evidence>
<dbReference type="InterPro" id="IPR009057">
    <property type="entry name" value="Homeodomain-like_sf"/>
</dbReference>
<comment type="subcellular location">
    <subcellularLocation>
        <location evidence="1">Nucleus</location>
    </subcellularLocation>
</comment>
<dbReference type="InterPro" id="IPR044676">
    <property type="entry name" value="EOBI/EOBII-like_plant"/>
</dbReference>
<dbReference type="CDD" id="cd00167">
    <property type="entry name" value="SANT"/>
    <property type="match status" value="2"/>
</dbReference>
<dbReference type="GO" id="GO:0005634">
    <property type="term" value="C:nucleus"/>
    <property type="evidence" value="ECO:0000318"/>
    <property type="project" value="GO_Central"/>
</dbReference>
<dbReference type="SMR" id="A0A0K9PRD9"/>
<dbReference type="PANTHER" id="PTHR45675">
    <property type="entry name" value="MYB TRANSCRIPTION FACTOR-RELATED-RELATED"/>
    <property type="match status" value="1"/>
</dbReference>
<dbReference type="GO" id="GO:0006355">
    <property type="term" value="P:regulation of DNA-templated transcription"/>
    <property type="evidence" value="ECO:0000318"/>
    <property type="project" value="GO_Central"/>
</dbReference>
<proteinExistence type="predicted"/>
<keyword evidence="10" id="KW-1185">Reference proteome</keyword>
<evidence type="ECO:0000313" key="10">
    <source>
        <dbReference type="Proteomes" id="UP000036987"/>
    </source>
</evidence>
<dbReference type="PANTHER" id="PTHR45675:SF1">
    <property type="entry name" value="MYB TRANSCRIPTION FACTOR-RELATED"/>
    <property type="match status" value="1"/>
</dbReference>
<keyword evidence="2" id="KW-0677">Repeat</keyword>
<keyword evidence="6" id="KW-0539">Nucleus</keyword>
<keyword evidence="3" id="KW-0805">Transcription regulation</keyword>
<protein>
    <submittedName>
        <fullName evidence="9">Transcription factor MYB24</fullName>
    </submittedName>
</protein>
<dbReference type="PROSITE" id="PS50090">
    <property type="entry name" value="MYB_LIKE"/>
    <property type="match status" value="2"/>
</dbReference>
<dbReference type="InterPro" id="IPR001005">
    <property type="entry name" value="SANT/Myb"/>
</dbReference>
<evidence type="ECO:0000256" key="2">
    <source>
        <dbReference type="ARBA" id="ARBA00022737"/>
    </source>
</evidence>
<dbReference type="AlphaFoldDB" id="A0A0K9PRD9"/>
<dbReference type="FunFam" id="1.10.10.60:FF:000011">
    <property type="entry name" value="Myb transcription factor"/>
    <property type="match status" value="1"/>
</dbReference>
<sequence length="270" mass="31326">MEFMYSSAQEVEPRMATEKQLRRGQWTLEEDLLLANCISIHGEGRWNLLSQRAGLRRTGKSCRLRWLNYLRPDVRRGNITMEEQLLILQLHSRWGNRWSKIAQHLPGRTDNEIKNYWRTKVQKSAKQLNCNVNSQQFKNLMHYIWIPRLMEKIYHAKSIAPGTIITADDNINNNNSNNIVINYNNNKQYLPESSMDATSQLSELSQVNGGDVVNLSDEININPCVEAGKYGLNDIDEGLLELDDDGRVIDEISEQFWTSLDDETFWSLTH</sequence>
<comment type="caution">
    <text evidence="9">The sequence shown here is derived from an EMBL/GenBank/DDBJ whole genome shotgun (WGS) entry which is preliminary data.</text>
</comment>
<dbReference type="SUPFAM" id="SSF46689">
    <property type="entry name" value="Homeodomain-like"/>
    <property type="match status" value="1"/>
</dbReference>
<dbReference type="EMBL" id="LFYR01000709">
    <property type="protein sequence ID" value="KMZ70805.1"/>
    <property type="molecule type" value="Genomic_DNA"/>
</dbReference>
<evidence type="ECO:0000313" key="9">
    <source>
        <dbReference type="EMBL" id="KMZ70805.1"/>
    </source>
</evidence>
<keyword evidence="5" id="KW-0804">Transcription</keyword>
<dbReference type="STRING" id="29655.A0A0K9PRD9"/>
<name>A0A0K9PRD9_ZOSMR</name>
<keyword evidence="4" id="KW-0238">DNA-binding</keyword>
<feature type="domain" description="HTH myb-type" evidence="8">
    <location>
        <begin position="71"/>
        <end position="125"/>
    </location>
</feature>
<evidence type="ECO:0000256" key="6">
    <source>
        <dbReference type="ARBA" id="ARBA00023242"/>
    </source>
</evidence>
<evidence type="ECO:0000256" key="1">
    <source>
        <dbReference type="ARBA" id="ARBA00004123"/>
    </source>
</evidence>
<evidence type="ECO:0000259" key="8">
    <source>
        <dbReference type="PROSITE" id="PS51294"/>
    </source>
</evidence>
<dbReference type="InterPro" id="IPR017930">
    <property type="entry name" value="Myb_dom"/>
</dbReference>